<protein>
    <submittedName>
        <fullName evidence="2">Predicted CoA-binding protein</fullName>
    </submittedName>
</protein>
<evidence type="ECO:0000313" key="3">
    <source>
        <dbReference type="Proteomes" id="UP000031847"/>
    </source>
</evidence>
<dbReference type="AlphaFoldDB" id="A0A0B8QNR4"/>
<dbReference type="PANTHER" id="PTHR33303:SF2">
    <property type="entry name" value="COA-BINDING DOMAIN-CONTAINING PROTEIN"/>
    <property type="match status" value="1"/>
</dbReference>
<evidence type="ECO:0000259" key="1">
    <source>
        <dbReference type="SMART" id="SM00881"/>
    </source>
</evidence>
<dbReference type="Gene3D" id="3.40.50.720">
    <property type="entry name" value="NAD(P)-binding Rossmann-like Domain"/>
    <property type="match status" value="1"/>
</dbReference>
<accession>A0A0B8QNR4</accession>
<dbReference type="SMART" id="SM00881">
    <property type="entry name" value="CoA_binding"/>
    <property type="match status" value="1"/>
</dbReference>
<dbReference type="InterPro" id="IPR003781">
    <property type="entry name" value="CoA-bd"/>
</dbReference>
<sequence length="157" mass="17858">MYNKNKAGGGNLMYEFENPEQEVMFDYLKNAKTIAVVGISDKTDRSSFLIAQGLQQNGYHVIPVNPRLAGRELLGEKVYPSIKEVPFHIDIVDIFRRSEFLADVARDFIETDADIFWAQLGLQSQEAEQILREAGRNKIVMNHCIKIEYAYSGLGKK</sequence>
<dbReference type="SUPFAM" id="SSF51735">
    <property type="entry name" value="NAD(P)-binding Rossmann-fold domains"/>
    <property type="match status" value="1"/>
</dbReference>
<proteinExistence type="predicted"/>
<dbReference type="InterPro" id="IPR036291">
    <property type="entry name" value="NAD(P)-bd_dom_sf"/>
</dbReference>
<dbReference type="EMBL" id="BBSI01000041">
    <property type="protein sequence ID" value="GAM81725.1"/>
    <property type="molecule type" value="Genomic_DNA"/>
</dbReference>
<dbReference type="Pfam" id="PF13380">
    <property type="entry name" value="CoA_binding_2"/>
    <property type="match status" value="1"/>
</dbReference>
<feature type="domain" description="CoA-binding" evidence="1">
    <location>
        <begin position="28"/>
        <end position="122"/>
    </location>
</feature>
<name>A0A0B8QNR4_LACLL</name>
<evidence type="ECO:0000313" key="2">
    <source>
        <dbReference type="EMBL" id="GAM81725.1"/>
    </source>
</evidence>
<comment type="caution">
    <text evidence="2">The sequence shown here is derived from an EMBL/GenBank/DDBJ whole genome shotgun (WGS) entry which is preliminary data.</text>
</comment>
<organism evidence="2 3">
    <name type="scientific">Lactococcus lactis subsp. lactis</name>
    <name type="common">Streptococcus lactis</name>
    <dbReference type="NCBI Taxonomy" id="1360"/>
    <lineage>
        <taxon>Bacteria</taxon>
        <taxon>Bacillati</taxon>
        <taxon>Bacillota</taxon>
        <taxon>Bacilli</taxon>
        <taxon>Lactobacillales</taxon>
        <taxon>Streptococcaceae</taxon>
        <taxon>Lactococcus</taxon>
    </lineage>
</organism>
<dbReference type="PANTHER" id="PTHR33303">
    <property type="entry name" value="CYTOPLASMIC PROTEIN-RELATED"/>
    <property type="match status" value="1"/>
</dbReference>
<gene>
    <name evidence="2" type="ORF">JCM5805K_2849</name>
</gene>
<dbReference type="Proteomes" id="UP000031847">
    <property type="component" value="Unassembled WGS sequence"/>
</dbReference>
<reference evidence="2 3" key="1">
    <citation type="submission" date="2015-01" db="EMBL/GenBank/DDBJ databases">
        <title>Lactococcus lactis subsp.lactis JCM 5805 whole genome shotgun sequence.</title>
        <authorList>
            <person name="Fujii T."/>
            <person name="Tomita Y."/>
            <person name="Ikushima S."/>
            <person name="Fujiwara D."/>
        </authorList>
    </citation>
    <scope>NUCLEOTIDE SEQUENCE [LARGE SCALE GENOMIC DNA]</scope>
    <source>
        <strain evidence="2 3">JCM 5805</strain>
    </source>
</reference>